<comment type="caution">
    <text evidence="3">The sequence shown here is derived from an EMBL/GenBank/DDBJ whole genome shotgun (WGS) entry which is preliminary data.</text>
</comment>
<dbReference type="CDD" id="cd00603">
    <property type="entry name" value="IPT_PCSR"/>
    <property type="match status" value="1"/>
</dbReference>
<evidence type="ECO:0000259" key="2">
    <source>
        <dbReference type="Pfam" id="PF01833"/>
    </source>
</evidence>
<sequence>MNRSSSSRAGLALIGVTSLVLAATGAPASAAPALTMTLSSTTGPGGGATIVGSVTANSVTPVPFPAGTNPTVQFQYVGTTAASSACSASAKVVSPIVVSNLLTTAGTLTVNPAAVKRISTTKIVFQVPSSPYPVNDANGNPSTVNPNGLVLMGGQTSSRWSVCVYDSDNVTTSTLLATATYTLAIKPTITSILPASSPAGGGQTITVNGTGFAATSVATTATAGGVALTNVKVAANGNSFTATTGPRAAGDGLPVVVNAPGGTVSSLDPDNNSQTNDPPIPFSYTNGISITPNQAAAGTQVTIDVIGAGFSSLTFDAGAAPIGSGAHVFLVKDAYVANSNRGVAECTGVSVIRDTELICTLDLAADQLNPANSATMPGVAIAEGAYVLTVVADGGTGAGGSANPTIVSSGATFTVGPY</sequence>
<dbReference type="InterPro" id="IPR014756">
    <property type="entry name" value="Ig_E-set"/>
</dbReference>
<dbReference type="Gene3D" id="2.60.40.10">
    <property type="entry name" value="Immunoglobulins"/>
    <property type="match status" value="1"/>
</dbReference>
<organism evidence="3 4">
    <name type="scientific">Paractinoplanes ovalisporus</name>
    <dbReference type="NCBI Taxonomy" id="2810368"/>
    <lineage>
        <taxon>Bacteria</taxon>
        <taxon>Bacillati</taxon>
        <taxon>Actinomycetota</taxon>
        <taxon>Actinomycetes</taxon>
        <taxon>Micromonosporales</taxon>
        <taxon>Micromonosporaceae</taxon>
        <taxon>Paractinoplanes</taxon>
    </lineage>
</organism>
<proteinExistence type="predicted"/>
<keyword evidence="1" id="KW-0732">Signal</keyword>
<dbReference type="RefSeq" id="WP_203381563.1">
    <property type="nucleotide sequence ID" value="NZ_JAENHP010000020.1"/>
</dbReference>
<evidence type="ECO:0000313" key="3">
    <source>
        <dbReference type="EMBL" id="MBM2621593.1"/>
    </source>
</evidence>
<feature type="chain" id="PRO_5046816502" evidence="1">
    <location>
        <begin position="23"/>
        <end position="418"/>
    </location>
</feature>
<accession>A0ABS2AQI0</accession>
<feature type="signal peptide" evidence="1">
    <location>
        <begin position="1"/>
        <end position="22"/>
    </location>
</feature>
<feature type="domain" description="IPT/TIG" evidence="2">
    <location>
        <begin position="187"/>
        <end position="265"/>
    </location>
</feature>
<dbReference type="SUPFAM" id="SSF81296">
    <property type="entry name" value="E set domains"/>
    <property type="match status" value="1"/>
</dbReference>
<evidence type="ECO:0000256" key="1">
    <source>
        <dbReference type="SAM" id="SignalP"/>
    </source>
</evidence>
<gene>
    <name evidence="3" type="ORF">JIG36_39430</name>
</gene>
<reference evidence="3 4" key="1">
    <citation type="submission" date="2021-01" db="EMBL/GenBank/DDBJ databases">
        <title>Actinoplanes sp. nov. LDG1-06 isolated from lichen.</title>
        <authorList>
            <person name="Saeng-In P."/>
            <person name="Phongsopitanun W."/>
            <person name="Kanchanasin P."/>
            <person name="Yuki M."/>
            <person name="Kudo T."/>
            <person name="Ohkuma M."/>
            <person name="Tanasupawat S."/>
        </authorList>
    </citation>
    <scope>NUCLEOTIDE SEQUENCE [LARGE SCALE GENOMIC DNA]</scope>
    <source>
        <strain evidence="3 4">LDG1-06</strain>
    </source>
</reference>
<protein>
    <submittedName>
        <fullName evidence="3">IPT/TIG domain-containing protein</fullName>
    </submittedName>
</protein>
<name>A0ABS2AQI0_9ACTN</name>
<dbReference type="Proteomes" id="UP000632138">
    <property type="component" value="Unassembled WGS sequence"/>
</dbReference>
<dbReference type="EMBL" id="JAENHP010000020">
    <property type="protein sequence ID" value="MBM2621593.1"/>
    <property type="molecule type" value="Genomic_DNA"/>
</dbReference>
<keyword evidence="4" id="KW-1185">Reference proteome</keyword>
<dbReference type="Pfam" id="PF01833">
    <property type="entry name" value="TIG"/>
    <property type="match status" value="1"/>
</dbReference>
<evidence type="ECO:0000313" key="4">
    <source>
        <dbReference type="Proteomes" id="UP000632138"/>
    </source>
</evidence>
<dbReference type="InterPro" id="IPR013783">
    <property type="entry name" value="Ig-like_fold"/>
</dbReference>
<dbReference type="InterPro" id="IPR002909">
    <property type="entry name" value="IPT_dom"/>
</dbReference>